<dbReference type="OrthoDB" id="9815953at2"/>
<dbReference type="AlphaFoldDB" id="A0A328U5K5"/>
<dbReference type="SUPFAM" id="SSF53163">
    <property type="entry name" value="HybD-like"/>
    <property type="match status" value="1"/>
</dbReference>
<evidence type="ECO:0000313" key="1">
    <source>
        <dbReference type="EMBL" id="RAP75314.1"/>
    </source>
</evidence>
<dbReference type="RefSeq" id="WP_112883579.1">
    <property type="nucleotide sequence ID" value="NZ_QLUW01000003.1"/>
</dbReference>
<protein>
    <submittedName>
        <fullName evidence="1">Spore protease YyaC</fullName>
    </submittedName>
</protein>
<evidence type="ECO:0000313" key="2">
    <source>
        <dbReference type="Proteomes" id="UP000249260"/>
    </source>
</evidence>
<proteinExistence type="predicted"/>
<keyword evidence="1" id="KW-0378">Hydrolase</keyword>
<keyword evidence="1" id="KW-0645">Protease</keyword>
<gene>
    <name evidence="1" type="primary">yyaC</name>
    <name evidence="1" type="ORF">DL346_18245</name>
</gene>
<comment type="caution">
    <text evidence="1">The sequence shown here is derived from an EMBL/GenBank/DDBJ whole genome shotgun (WGS) entry which is preliminary data.</text>
</comment>
<dbReference type="Proteomes" id="UP000249260">
    <property type="component" value="Unassembled WGS sequence"/>
</dbReference>
<dbReference type="GO" id="GO:0008233">
    <property type="term" value="F:peptidase activity"/>
    <property type="evidence" value="ECO:0007669"/>
    <property type="project" value="UniProtKB-KW"/>
</dbReference>
<reference evidence="1 2" key="1">
    <citation type="submission" date="2018-06" db="EMBL/GenBank/DDBJ databases">
        <title>Paenibacillus montanisoli sp. nov., isolated from mountain area soil.</title>
        <authorList>
            <person name="Wu M."/>
        </authorList>
    </citation>
    <scope>NUCLEOTIDE SEQUENCE [LARGE SCALE GENOMIC DNA]</scope>
    <source>
        <strain evidence="1 2">RA17</strain>
    </source>
</reference>
<accession>A0A328U5K5</accession>
<dbReference type="Pfam" id="PF06866">
    <property type="entry name" value="DUF1256"/>
    <property type="match status" value="1"/>
</dbReference>
<keyword evidence="2" id="KW-1185">Reference proteome</keyword>
<dbReference type="InterPro" id="IPR023430">
    <property type="entry name" value="Pept_HybD-like_dom_sf"/>
</dbReference>
<organism evidence="1 2">
    <name type="scientific">Paenibacillus montanisoli</name>
    <dbReference type="NCBI Taxonomy" id="2081970"/>
    <lineage>
        <taxon>Bacteria</taxon>
        <taxon>Bacillati</taxon>
        <taxon>Bacillota</taxon>
        <taxon>Bacilli</taxon>
        <taxon>Bacillales</taxon>
        <taxon>Paenibacillaceae</taxon>
        <taxon>Paenibacillus</taxon>
    </lineage>
</organism>
<dbReference type="EMBL" id="QLUW01000003">
    <property type="protein sequence ID" value="RAP75314.1"/>
    <property type="molecule type" value="Genomic_DNA"/>
</dbReference>
<sequence>MGNRAKTRKNRNIDPVARERTGIEGVEGLLRKAAIQQPERAKLLFVCIGTDCSTGDSFGPWVGTLLKEAGWPHIAGTLEHPCDANRYEALIGDIPPSLTVIAIDACLGKKDATPGYMIAEGPLFPAQAVGKRLPPIGDYSIAGIVAPHSVKPYWAIQHASLYEVMGMARSVADTINRVWPEA</sequence>
<dbReference type="InterPro" id="IPR009665">
    <property type="entry name" value="YyaC"/>
</dbReference>
<dbReference type="GO" id="GO:0006508">
    <property type="term" value="P:proteolysis"/>
    <property type="evidence" value="ECO:0007669"/>
    <property type="project" value="UniProtKB-KW"/>
</dbReference>
<name>A0A328U5K5_9BACL</name>
<dbReference type="NCBIfam" id="TIGR02841">
    <property type="entry name" value="spore_YyaC"/>
    <property type="match status" value="1"/>
</dbReference>